<dbReference type="PROSITE" id="PS50893">
    <property type="entry name" value="ABC_TRANSPORTER_2"/>
    <property type="match status" value="1"/>
</dbReference>
<dbReference type="InterPro" id="IPR027417">
    <property type="entry name" value="P-loop_NTPase"/>
</dbReference>
<dbReference type="SUPFAM" id="SSF55021">
    <property type="entry name" value="ACT-like"/>
    <property type="match status" value="1"/>
</dbReference>
<evidence type="ECO:0000256" key="6">
    <source>
        <dbReference type="ARBA" id="ARBA00022967"/>
    </source>
</evidence>
<evidence type="ECO:0000256" key="4">
    <source>
        <dbReference type="ARBA" id="ARBA00022741"/>
    </source>
</evidence>
<keyword evidence="7" id="KW-0029">Amino-acid transport</keyword>
<feature type="domain" description="ABC transporter" evidence="9">
    <location>
        <begin position="24"/>
        <end position="265"/>
    </location>
</feature>
<keyword evidence="6" id="KW-1278">Translocase</keyword>
<dbReference type="InterPro" id="IPR041701">
    <property type="entry name" value="MetN_ABC"/>
</dbReference>
<evidence type="ECO:0000313" key="11">
    <source>
        <dbReference type="Proteomes" id="UP001254257"/>
    </source>
</evidence>
<dbReference type="SMART" id="SM00382">
    <property type="entry name" value="AAA"/>
    <property type="match status" value="1"/>
</dbReference>
<evidence type="ECO:0000313" key="10">
    <source>
        <dbReference type="EMBL" id="MDU0343460.1"/>
    </source>
</evidence>
<dbReference type="PANTHER" id="PTHR43166:SF30">
    <property type="entry name" value="METHIONINE IMPORT ATP-BINDING PROTEIN METN"/>
    <property type="match status" value="1"/>
</dbReference>
<evidence type="ECO:0000259" key="9">
    <source>
        <dbReference type="PROSITE" id="PS50893"/>
    </source>
</evidence>
<evidence type="ECO:0000256" key="8">
    <source>
        <dbReference type="ARBA" id="ARBA00023136"/>
    </source>
</evidence>
<dbReference type="RefSeq" id="WP_316021173.1">
    <property type="nucleotide sequence ID" value="NZ_JAWDID010000070.1"/>
</dbReference>
<keyword evidence="3" id="KW-1003">Cell membrane</keyword>
<accession>A0ABU3SF90</accession>
<evidence type="ECO:0000256" key="3">
    <source>
        <dbReference type="ARBA" id="ARBA00022475"/>
    </source>
</evidence>
<dbReference type="SUPFAM" id="SSF52540">
    <property type="entry name" value="P-loop containing nucleoside triphosphate hydrolases"/>
    <property type="match status" value="1"/>
</dbReference>
<evidence type="ECO:0000256" key="7">
    <source>
        <dbReference type="ARBA" id="ARBA00022970"/>
    </source>
</evidence>
<organism evidence="10 11">
    <name type="scientific">Bosea rubneri</name>
    <dbReference type="NCBI Taxonomy" id="3075434"/>
    <lineage>
        <taxon>Bacteria</taxon>
        <taxon>Pseudomonadati</taxon>
        <taxon>Pseudomonadota</taxon>
        <taxon>Alphaproteobacteria</taxon>
        <taxon>Hyphomicrobiales</taxon>
        <taxon>Boseaceae</taxon>
        <taxon>Bosea</taxon>
    </lineage>
</organism>
<sequence length="368" mass="38841">MNAPLKPDAFSVAAEIAQAAEPIIRFEKVGKVFAGRRGQKPVTALEGIDLDVPRGAIVGVIGRSGAGKSTLIRLVNGLERASSGRILIEDEDVTGLTEAGWRTRRRATGMIFQHFNLLSSRTVFDNVALPLEIGGTPKAEIAGRVEKLLDLVGLADKRERYPAELSGGQKQRVGIARALATDPKVLLCDEATSALDPETTQSILALLKQVNRELGVTILLITHEIPVIKEICDRVAVIEGGRIVEEGETFEVFTRPQHPTTARFVEAVTGVELPAHLEGQLRETPQAGGSTVLRITFSGANATAPVISRLSATVGIDINILAGRIDAIAGKPFGSLLVAIPAGEPGVGAVLGALKGLELKAEVIGHVA</sequence>
<dbReference type="InterPro" id="IPR017871">
    <property type="entry name" value="ABC_transporter-like_CS"/>
</dbReference>
<dbReference type="InterPro" id="IPR003439">
    <property type="entry name" value="ABC_transporter-like_ATP-bd"/>
</dbReference>
<dbReference type="Gene3D" id="3.40.50.300">
    <property type="entry name" value="P-loop containing nucleotide triphosphate hydrolases"/>
    <property type="match status" value="1"/>
</dbReference>
<reference evidence="10 11" key="1">
    <citation type="submission" date="2023-09" db="EMBL/GenBank/DDBJ databases">
        <title>Whole genome shotgun sequencing (WGS) of Bosea sp. ZW T0_25, isolated from stored onions (Allium cepa).</title>
        <authorList>
            <person name="Stoll D.A."/>
            <person name="Huch M."/>
        </authorList>
    </citation>
    <scope>NUCLEOTIDE SEQUENCE [LARGE SCALE GENOMIC DNA]</scope>
    <source>
        <strain evidence="10 11">ZW T0_25</strain>
    </source>
</reference>
<keyword evidence="4" id="KW-0547">Nucleotide-binding</keyword>
<proteinExistence type="inferred from homology"/>
<dbReference type="InterPro" id="IPR045865">
    <property type="entry name" value="ACT-like_dom_sf"/>
</dbReference>
<dbReference type="Gene3D" id="3.30.70.260">
    <property type="match status" value="1"/>
</dbReference>
<keyword evidence="8" id="KW-0472">Membrane</keyword>
<protein>
    <submittedName>
        <fullName evidence="10">Methionine ABC transporter ATP-binding protein</fullName>
    </submittedName>
</protein>
<dbReference type="Pfam" id="PF09383">
    <property type="entry name" value="NIL"/>
    <property type="match status" value="1"/>
</dbReference>
<dbReference type="SMART" id="SM00930">
    <property type="entry name" value="NIL"/>
    <property type="match status" value="1"/>
</dbReference>
<dbReference type="InterPro" id="IPR050086">
    <property type="entry name" value="MetN_ABC_transporter-like"/>
</dbReference>
<keyword evidence="2" id="KW-0813">Transport</keyword>
<dbReference type="PANTHER" id="PTHR43166">
    <property type="entry name" value="AMINO ACID IMPORT ATP-BINDING PROTEIN"/>
    <property type="match status" value="1"/>
</dbReference>
<keyword evidence="11" id="KW-1185">Reference proteome</keyword>
<dbReference type="Proteomes" id="UP001254257">
    <property type="component" value="Unassembled WGS sequence"/>
</dbReference>
<dbReference type="InterPro" id="IPR003593">
    <property type="entry name" value="AAA+_ATPase"/>
</dbReference>
<comment type="caution">
    <text evidence="10">The sequence shown here is derived from an EMBL/GenBank/DDBJ whole genome shotgun (WGS) entry which is preliminary data.</text>
</comment>
<dbReference type="GO" id="GO:0005524">
    <property type="term" value="F:ATP binding"/>
    <property type="evidence" value="ECO:0007669"/>
    <property type="project" value="UniProtKB-KW"/>
</dbReference>
<dbReference type="EMBL" id="JAWDID010000070">
    <property type="protein sequence ID" value="MDU0343460.1"/>
    <property type="molecule type" value="Genomic_DNA"/>
</dbReference>
<evidence type="ECO:0000256" key="5">
    <source>
        <dbReference type="ARBA" id="ARBA00022840"/>
    </source>
</evidence>
<gene>
    <name evidence="10" type="ORF">RKE40_26535</name>
</gene>
<dbReference type="CDD" id="cd03258">
    <property type="entry name" value="ABC_MetN_methionine_transporter"/>
    <property type="match status" value="1"/>
</dbReference>
<name>A0ABU3SF90_9HYPH</name>
<evidence type="ECO:0000256" key="2">
    <source>
        <dbReference type="ARBA" id="ARBA00022448"/>
    </source>
</evidence>
<dbReference type="Pfam" id="PF00005">
    <property type="entry name" value="ABC_tran"/>
    <property type="match status" value="1"/>
</dbReference>
<comment type="similarity">
    <text evidence="1">Belongs to the ABC transporter superfamily.</text>
</comment>
<dbReference type="InterPro" id="IPR018449">
    <property type="entry name" value="NIL_domain"/>
</dbReference>
<evidence type="ECO:0000256" key="1">
    <source>
        <dbReference type="ARBA" id="ARBA00005417"/>
    </source>
</evidence>
<dbReference type="PROSITE" id="PS00211">
    <property type="entry name" value="ABC_TRANSPORTER_1"/>
    <property type="match status" value="1"/>
</dbReference>
<keyword evidence="5 10" id="KW-0067">ATP-binding</keyword>